<keyword evidence="1" id="KW-0004">4Fe-4S</keyword>
<dbReference type="PROSITE" id="PS51379">
    <property type="entry name" value="4FE4S_FER_2"/>
    <property type="match status" value="1"/>
</dbReference>
<keyword evidence="3" id="KW-0560">Oxidoreductase</keyword>
<dbReference type="AlphaFoldDB" id="A0A5K7Z676"/>
<dbReference type="InterPro" id="IPR009051">
    <property type="entry name" value="Helical_ferredxn"/>
</dbReference>
<evidence type="ECO:0000256" key="4">
    <source>
        <dbReference type="ARBA" id="ARBA00023004"/>
    </source>
</evidence>
<dbReference type="KEGG" id="dwd:DSCW_31260"/>
<gene>
    <name evidence="7" type="ORF">DSCW_31260</name>
</gene>
<dbReference type="InterPro" id="IPR036188">
    <property type="entry name" value="FAD/NAD-bd_sf"/>
</dbReference>
<feature type="domain" description="4Fe-4S ferredoxin-type" evidence="6">
    <location>
        <begin position="352"/>
        <end position="382"/>
    </location>
</feature>
<dbReference type="EMBL" id="AP021875">
    <property type="protein sequence ID" value="BBO75709.1"/>
    <property type="molecule type" value="Genomic_DNA"/>
</dbReference>
<dbReference type="SUPFAM" id="SSF46548">
    <property type="entry name" value="alpha-helical ferredoxin"/>
    <property type="match status" value="2"/>
</dbReference>
<dbReference type="InterPro" id="IPR004017">
    <property type="entry name" value="Cys_rich_dom"/>
</dbReference>
<dbReference type="Pfam" id="PF13450">
    <property type="entry name" value="NAD_binding_8"/>
    <property type="match status" value="1"/>
</dbReference>
<accession>A0A5K7Z676</accession>
<dbReference type="PANTHER" id="PTHR43255">
    <property type="entry name" value="IRON-SULFUR-BINDING OXIDOREDUCTASE FADF-RELATED-RELATED"/>
    <property type="match status" value="1"/>
</dbReference>
<keyword evidence="2" id="KW-0479">Metal-binding</keyword>
<evidence type="ECO:0000313" key="8">
    <source>
        <dbReference type="Proteomes" id="UP000427769"/>
    </source>
</evidence>
<evidence type="ECO:0000256" key="1">
    <source>
        <dbReference type="ARBA" id="ARBA00022485"/>
    </source>
</evidence>
<dbReference type="InterPro" id="IPR051460">
    <property type="entry name" value="HdrC_iron-sulfur_subunit"/>
</dbReference>
<dbReference type="InterPro" id="IPR028261">
    <property type="entry name" value="DPD_II"/>
</dbReference>
<dbReference type="NCBIfam" id="NF045663">
    <property type="entry name" value="diclust_near_Sec"/>
    <property type="match status" value="1"/>
</dbReference>
<dbReference type="OrthoDB" id="9803192at2"/>
<protein>
    <recommendedName>
        <fullName evidence="6">4Fe-4S ferredoxin-type domain-containing protein</fullName>
    </recommendedName>
</protein>
<name>A0A5K7Z676_9BACT</name>
<evidence type="ECO:0000256" key="3">
    <source>
        <dbReference type="ARBA" id="ARBA00023002"/>
    </source>
</evidence>
<dbReference type="SUPFAM" id="SSF51971">
    <property type="entry name" value="Nucleotide-binding domain"/>
    <property type="match status" value="1"/>
</dbReference>
<keyword evidence="5" id="KW-0411">Iron-sulfur</keyword>
<dbReference type="RefSeq" id="WP_155304606.1">
    <property type="nucleotide sequence ID" value="NZ_AP021875.1"/>
</dbReference>
<sequence length="771" mass="84809">MDQQSLRELEKRCIQEEPPECVAACPIHVDARAFVGHVQNGAWERAWKVLRATMPFPGILGRICDGSCLARCKRGQAGDPIQIHRLEAACVAHPAPRHRVMPLPSKGLSVAVAGSGLSSLTVAWDLSRKGYAVTLFEPGDRIGQTLISMAPEKLTREIIEGETAILESLKVVVKTNVRIDSEGFINDCLDHFDALYLGLDAVAGDAWNLDRDAGGAIAVAPKLQTTGTERVFAGGTRGDASVSPVWRCAQGRWAATSMDRMLQKVSMTAGREKEGPHATQLFTSLDNVAPAARIVSKVGDRYSDDEAQQEAGRCLACECLECVKVCRYLESFGGYPKTYAREIYNNAAIVMGERKANRLINSCSLCGLCEAVCPNDFAMQDLCLEARRDMVARGKMPPSAHDFALQDMAFANSDRFALARHAPGTAASSHLFFPGCQLCASSPQQVTQVYDCLREKITGGVALMLGCCGAPAHWAGQEALFSEELAKWEAQWIGLGRPRPVMACSTCLRVFKDHLPEAGAVSLWEVLEKTGIPDTDRRSPDGPLAVHDPCTTRGEQAVQDAVRRLLARTGVPIEELTLGRDKTECCGFGGLMQAANPELSREVADRRGKLSGSDFVAYCAMCRDNLAAVDKRTLHLLDLLFPDPQVADPAGRSRPGWSRRRENRLRLKAELCRSLWNEKSVDDRDDHEAIELIMNDEVEALLDSRRILEEDIRRVIAHAQADGSRFRHKESGHFLAVFRPYQATFWVEYTPEGDGFRVHNAYAHRMEVLGP</sequence>
<dbReference type="Gene3D" id="3.30.70.20">
    <property type="match status" value="1"/>
</dbReference>
<dbReference type="GO" id="GO:0051539">
    <property type="term" value="F:4 iron, 4 sulfur cluster binding"/>
    <property type="evidence" value="ECO:0007669"/>
    <property type="project" value="UniProtKB-KW"/>
</dbReference>
<dbReference type="InterPro" id="IPR017900">
    <property type="entry name" value="4Fe4S_Fe_S_CS"/>
</dbReference>
<dbReference type="Gene3D" id="1.10.1060.10">
    <property type="entry name" value="Alpha-helical ferredoxin"/>
    <property type="match status" value="1"/>
</dbReference>
<dbReference type="GO" id="GO:0046872">
    <property type="term" value="F:metal ion binding"/>
    <property type="evidence" value="ECO:0007669"/>
    <property type="project" value="UniProtKB-KW"/>
</dbReference>
<dbReference type="Proteomes" id="UP000427769">
    <property type="component" value="Chromosome"/>
</dbReference>
<dbReference type="Pfam" id="PF02754">
    <property type="entry name" value="CCG"/>
    <property type="match status" value="2"/>
</dbReference>
<proteinExistence type="predicted"/>
<reference evidence="7 8" key="1">
    <citation type="submission" date="2019-11" db="EMBL/GenBank/DDBJ databases">
        <title>Comparative genomics of hydrocarbon-degrading Desulfosarcina strains.</title>
        <authorList>
            <person name="Watanabe M."/>
            <person name="Kojima H."/>
            <person name="Fukui M."/>
        </authorList>
    </citation>
    <scope>NUCLEOTIDE SEQUENCE [LARGE SCALE GENOMIC DNA]</scope>
    <source>
        <strain evidence="7 8">PP31</strain>
    </source>
</reference>
<dbReference type="GO" id="GO:0005886">
    <property type="term" value="C:plasma membrane"/>
    <property type="evidence" value="ECO:0007669"/>
    <property type="project" value="TreeGrafter"/>
</dbReference>
<evidence type="ECO:0000259" key="6">
    <source>
        <dbReference type="PROSITE" id="PS51379"/>
    </source>
</evidence>
<dbReference type="PANTHER" id="PTHR43255:SF1">
    <property type="entry name" value="IRON-SULFUR-BINDING OXIDOREDUCTASE FADF-RELATED"/>
    <property type="match status" value="1"/>
</dbReference>
<dbReference type="Gene3D" id="3.50.50.60">
    <property type="entry name" value="FAD/NAD(P)-binding domain"/>
    <property type="match status" value="1"/>
</dbReference>
<dbReference type="Pfam" id="PF13534">
    <property type="entry name" value="Fer4_17"/>
    <property type="match status" value="1"/>
</dbReference>
<dbReference type="InterPro" id="IPR017896">
    <property type="entry name" value="4Fe4S_Fe-S-bd"/>
</dbReference>
<dbReference type="GO" id="GO:0016491">
    <property type="term" value="F:oxidoreductase activity"/>
    <property type="evidence" value="ECO:0007669"/>
    <property type="project" value="UniProtKB-KW"/>
</dbReference>
<keyword evidence="8" id="KW-1185">Reference proteome</keyword>
<evidence type="ECO:0000256" key="2">
    <source>
        <dbReference type="ARBA" id="ARBA00022723"/>
    </source>
</evidence>
<dbReference type="PROSITE" id="PS00198">
    <property type="entry name" value="4FE4S_FER_1"/>
    <property type="match status" value="1"/>
</dbReference>
<dbReference type="Pfam" id="PF14691">
    <property type="entry name" value="Fer4_20"/>
    <property type="match status" value="1"/>
</dbReference>
<evidence type="ECO:0000313" key="7">
    <source>
        <dbReference type="EMBL" id="BBO75709.1"/>
    </source>
</evidence>
<evidence type="ECO:0000256" key="5">
    <source>
        <dbReference type="ARBA" id="ARBA00023014"/>
    </source>
</evidence>
<organism evidence="7 8">
    <name type="scientific">Desulfosarcina widdelii</name>
    <dbReference type="NCBI Taxonomy" id="947919"/>
    <lineage>
        <taxon>Bacteria</taxon>
        <taxon>Pseudomonadati</taxon>
        <taxon>Thermodesulfobacteriota</taxon>
        <taxon>Desulfobacteria</taxon>
        <taxon>Desulfobacterales</taxon>
        <taxon>Desulfosarcinaceae</taxon>
        <taxon>Desulfosarcina</taxon>
    </lineage>
</organism>
<keyword evidence="4" id="KW-0408">Iron</keyword>